<name>A0AAW0FA21_9APHY</name>
<evidence type="ECO:0000313" key="17">
    <source>
        <dbReference type="EMBL" id="KAK7676387.1"/>
    </source>
</evidence>
<sequence>MTVVFVRTTIQVATVQPLLNQVLTMFKLLTFVSFVALASAHATFQELWINGVDQGSSCVRLPLSNSPVTSVTSNDIACNVSPTPSSGVCSANAGDELTVEMHQQPGDRSCANEAIGGDHYGPVIIYMAKVDDATSAVGSDASWFKVAEIGLPSSNPDYWGTEVLNDNCGHYTFTVPSDIAPGDYLVRSEVIALHVASQPGGAQFYMSCFQVKIGGSGSATPTTVKFPGAYSAEDPGILINIYTQLNSYEIPGPTPYATASPTVAATPYPTTATWNTALQPTTVPTTVPTPGSKGIGKA</sequence>
<comment type="subcellular location">
    <subcellularLocation>
        <location evidence="2 15">Secreted</location>
    </subcellularLocation>
</comment>
<keyword evidence="12 15" id="KW-0624">Polysaccharide degradation</keyword>
<evidence type="ECO:0000256" key="1">
    <source>
        <dbReference type="ARBA" id="ARBA00001973"/>
    </source>
</evidence>
<evidence type="ECO:0000256" key="7">
    <source>
        <dbReference type="ARBA" id="ARBA00023002"/>
    </source>
</evidence>
<keyword evidence="3 15" id="KW-0964">Secreted</keyword>
<dbReference type="EMBL" id="JASBNA010000119">
    <property type="protein sequence ID" value="KAK7676387.1"/>
    <property type="molecule type" value="Genomic_DNA"/>
</dbReference>
<protein>
    <recommendedName>
        <fullName evidence="15">AA9 family lytic polysaccharide monooxygenase</fullName>
        <ecNumber evidence="15">1.14.99.56</ecNumber>
    </recommendedName>
    <alternativeName>
        <fullName evidence="15">Endo-beta-1,4-glucanase</fullName>
    </alternativeName>
    <alternativeName>
        <fullName evidence="15">Glycosyl hydrolase 61 family protein</fullName>
    </alternativeName>
</protein>
<comment type="domain">
    <text evidence="15">Has a modular structure: an endo-beta-1,4-glucanase catalytic module at the N-terminus, a linker rich in serines and threonines, and a C-terminal carbohydrate-binding module (CBM).</text>
</comment>
<dbReference type="Pfam" id="PF03443">
    <property type="entry name" value="AA9"/>
    <property type="match status" value="1"/>
</dbReference>
<dbReference type="GO" id="GO:0030245">
    <property type="term" value="P:cellulose catabolic process"/>
    <property type="evidence" value="ECO:0007669"/>
    <property type="project" value="UniProtKB-UniRule"/>
</dbReference>
<dbReference type="PANTHER" id="PTHR33353:SF9">
    <property type="entry name" value="ENDOGLUCANASE II"/>
    <property type="match status" value="1"/>
</dbReference>
<dbReference type="InterPro" id="IPR005103">
    <property type="entry name" value="AA9_LPMO"/>
</dbReference>
<evidence type="ECO:0000256" key="11">
    <source>
        <dbReference type="ARBA" id="ARBA00023277"/>
    </source>
</evidence>
<comment type="caution">
    <text evidence="17">The sequence shown here is derived from an EMBL/GenBank/DDBJ whole genome shotgun (WGS) entry which is preliminary data.</text>
</comment>
<keyword evidence="11 15" id="KW-0119">Carbohydrate metabolism</keyword>
<dbReference type="InterPro" id="IPR049892">
    <property type="entry name" value="AA9"/>
</dbReference>
<comment type="similarity">
    <text evidence="13">Belongs to the polysaccharide monooxygenase AA9 family.</text>
</comment>
<proteinExistence type="inferred from homology"/>
<organism evidence="17 18">
    <name type="scientific">Cerrena zonata</name>
    <dbReference type="NCBI Taxonomy" id="2478898"/>
    <lineage>
        <taxon>Eukaryota</taxon>
        <taxon>Fungi</taxon>
        <taxon>Dikarya</taxon>
        <taxon>Basidiomycota</taxon>
        <taxon>Agaricomycotina</taxon>
        <taxon>Agaricomycetes</taxon>
        <taxon>Polyporales</taxon>
        <taxon>Cerrenaceae</taxon>
        <taxon>Cerrena</taxon>
    </lineage>
</organism>
<keyword evidence="4" id="KW-0479">Metal-binding</keyword>
<keyword evidence="18" id="KW-1185">Reference proteome</keyword>
<keyword evidence="7" id="KW-0560">Oxidoreductase</keyword>
<dbReference type="EC" id="1.14.99.56" evidence="15"/>
<comment type="function">
    <text evidence="15">Lytic polysaccharide monooxygenase (LMPO) that depolymerizes crystalline and amorphous polysaccharides via the oxidation of scissile alpha- or beta-(1-4)-glycosidic bonds, yielding C1 and/or C4 oxidation products. Catalysis by LPMOs requires the reduction of the active-site copper from Cu(II) to Cu(I) by a reducing agent and H(2)O(2) or O(2) as a cosubstrate.</text>
</comment>
<dbReference type="Gene3D" id="2.70.50.70">
    <property type="match status" value="1"/>
</dbReference>
<evidence type="ECO:0000256" key="4">
    <source>
        <dbReference type="ARBA" id="ARBA00022723"/>
    </source>
</evidence>
<keyword evidence="8" id="KW-0186">Copper</keyword>
<reference evidence="17 18" key="1">
    <citation type="submission" date="2022-09" db="EMBL/GenBank/DDBJ databases">
        <authorList>
            <person name="Palmer J.M."/>
        </authorList>
    </citation>
    <scope>NUCLEOTIDE SEQUENCE [LARGE SCALE GENOMIC DNA]</scope>
    <source>
        <strain evidence="17 18">DSM 7382</strain>
    </source>
</reference>
<dbReference type="PANTHER" id="PTHR33353">
    <property type="entry name" value="PUTATIVE (AFU_ORTHOLOGUE AFUA_1G12560)-RELATED"/>
    <property type="match status" value="1"/>
</dbReference>
<dbReference type="GO" id="GO:0008810">
    <property type="term" value="F:cellulase activity"/>
    <property type="evidence" value="ECO:0007669"/>
    <property type="project" value="UniProtKB-UniRule"/>
</dbReference>
<evidence type="ECO:0000256" key="2">
    <source>
        <dbReference type="ARBA" id="ARBA00004613"/>
    </source>
</evidence>
<dbReference type="CDD" id="cd21175">
    <property type="entry name" value="LPMO_AA9"/>
    <property type="match status" value="1"/>
</dbReference>
<evidence type="ECO:0000256" key="3">
    <source>
        <dbReference type="ARBA" id="ARBA00022525"/>
    </source>
</evidence>
<evidence type="ECO:0000256" key="15">
    <source>
        <dbReference type="RuleBase" id="RU368122"/>
    </source>
</evidence>
<evidence type="ECO:0000256" key="6">
    <source>
        <dbReference type="ARBA" id="ARBA00023001"/>
    </source>
</evidence>
<gene>
    <name evidence="17" type="ORF">QCA50_020650</name>
</gene>
<dbReference type="GO" id="GO:0030248">
    <property type="term" value="F:cellulose binding"/>
    <property type="evidence" value="ECO:0007669"/>
    <property type="project" value="UniProtKB-UniRule"/>
</dbReference>
<keyword evidence="5" id="KW-0732">Signal</keyword>
<feature type="domain" description="Auxiliary Activity family 9 catalytic" evidence="16">
    <location>
        <begin position="41"/>
        <end position="247"/>
    </location>
</feature>
<evidence type="ECO:0000256" key="8">
    <source>
        <dbReference type="ARBA" id="ARBA00023008"/>
    </source>
</evidence>
<evidence type="ECO:0000313" key="18">
    <source>
        <dbReference type="Proteomes" id="UP001385951"/>
    </source>
</evidence>
<evidence type="ECO:0000259" key="16">
    <source>
        <dbReference type="Pfam" id="PF03443"/>
    </source>
</evidence>
<dbReference type="GO" id="GO:0046872">
    <property type="term" value="F:metal ion binding"/>
    <property type="evidence" value="ECO:0007669"/>
    <property type="project" value="UniProtKB-KW"/>
</dbReference>
<evidence type="ECO:0000256" key="5">
    <source>
        <dbReference type="ARBA" id="ARBA00022729"/>
    </source>
</evidence>
<evidence type="ECO:0000256" key="10">
    <source>
        <dbReference type="ARBA" id="ARBA00023157"/>
    </source>
</evidence>
<keyword evidence="10 15" id="KW-1015">Disulfide bond</keyword>
<evidence type="ECO:0000256" key="14">
    <source>
        <dbReference type="ARBA" id="ARBA00045077"/>
    </source>
</evidence>
<keyword evidence="9" id="KW-0503">Monooxygenase</keyword>
<dbReference type="GO" id="GO:0004497">
    <property type="term" value="F:monooxygenase activity"/>
    <property type="evidence" value="ECO:0007669"/>
    <property type="project" value="UniProtKB-KW"/>
</dbReference>
<dbReference type="GO" id="GO:0005576">
    <property type="term" value="C:extracellular region"/>
    <property type="evidence" value="ECO:0007669"/>
    <property type="project" value="UniProtKB-SubCell"/>
</dbReference>
<comment type="catalytic activity">
    <reaction evidence="14 15">
        <text>[(1-&gt;4)-beta-D-glucosyl]n+m + reduced acceptor + O2 = 4-dehydro-beta-D-glucosyl-[(1-&gt;4)-beta-D-glucosyl]n-1 + [(1-&gt;4)-beta-D-glucosyl]m + acceptor + H2O.</text>
        <dbReference type="EC" id="1.14.99.56"/>
    </reaction>
</comment>
<accession>A0AAW0FA21</accession>
<dbReference type="AlphaFoldDB" id="A0AAW0FA21"/>
<evidence type="ECO:0000256" key="9">
    <source>
        <dbReference type="ARBA" id="ARBA00023033"/>
    </source>
</evidence>
<evidence type="ECO:0000256" key="12">
    <source>
        <dbReference type="ARBA" id="ARBA00023326"/>
    </source>
</evidence>
<evidence type="ECO:0000256" key="13">
    <source>
        <dbReference type="ARBA" id="ARBA00044502"/>
    </source>
</evidence>
<comment type="cofactor">
    <cofactor evidence="1">
        <name>Cu(2+)</name>
        <dbReference type="ChEBI" id="CHEBI:29036"/>
    </cofactor>
</comment>
<dbReference type="Proteomes" id="UP001385951">
    <property type="component" value="Unassembled WGS sequence"/>
</dbReference>
<keyword evidence="6 15" id="KW-0136">Cellulose degradation</keyword>